<keyword evidence="2" id="KW-0547">Nucleotide-binding</keyword>
<accession>A0A6J5N7H5</accession>
<evidence type="ECO:0000259" key="6">
    <source>
        <dbReference type="Pfam" id="PF17289"/>
    </source>
</evidence>
<evidence type="ECO:0000256" key="3">
    <source>
        <dbReference type="ARBA" id="ARBA00022840"/>
    </source>
</evidence>
<reference evidence="7" key="1">
    <citation type="submission" date="2020-04" db="EMBL/GenBank/DDBJ databases">
        <authorList>
            <person name="Chiriac C."/>
            <person name="Salcher M."/>
            <person name="Ghai R."/>
            <person name="Kavagutti S V."/>
        </authorList>
    </citation>
    <scope>NUCLEOTIDE SEQUENCE</scope>
</reference>
<dbReference type="Gene3D" id="3.30.420.240">
    <property type="match status" value="1"/>
</dbReference>
<gene>
    <name evidence="7" type="ORF">UFOVP629_123</name>
</gene>
<protein>
    <recommendedName>
        <fullName evidence="6">Terminase large subunit gp17-like C-terminal domain-containing protein</fullName>
    </recommendedName>
</protein>
<evidence type="ECO:0000256" key="5">
    <source>
        <dbReference type="SAM" id="MobiDB-lite"/>
    </source>
</evidence>
<dbReference type="InterPro" id="IPR035421">
    <property type="entry name" value="Terminase_6C"/>
</dbReference>
<sequence>MINETTIEDQLNEEQEQSLDDSNELDETSAEFIDQLVLKLILFTEEFCNIKLFPYQVPIAYRIIESIVLGDGEEMTLVATRQSGKSEVLSNVMASMMVILPKLSKVYPTWLDKFEKGFWCGVFAPVEDQADTVFSRIVNKLTSEHAMDFLLDPEIDDKATSGGSRGKGRIISLKHSGSLCRMQTCNPKAKIESKTYHFVMIDEAQEADEFMIAKSIKPMLAFNNGSIVLTGTATRNKSYFYKMIQYNKRRDINGKRNHRQAHFEYDHRVASKYNDNYAKFISKEKVRIGEDSDEFQMSYCNKWILEKGMFVTDERLSQMYDSSMPLVKQWWRTPIVAGIDVARTNDSTVVTAVWVDWDHPDGFGFYEHRILNWLEINNTEWEQQYFEIVDFLRNYDVYRVGIDSQGVGGAVTERLQLLLPDIEVTAVSSDAKTQNERWVHLTELIQRNQLVVPGHSKARRTRTWKKFNQQMSDLEKVYRGPYLLAAAPDERGAFDDYPDSLAIACSLSVTDTMPTITVSESPFFGR</sequence>
<evidence type="ECO:0000256" key="4">
    <source>
        <dbReference type="ARBA" id="ARBA00023219"/>
    </source>
</evidence>
<dbReference type="GO" id="GO:0005524">
    <property type="term" value="F:ATP binding"/>
    <property type="evidence" value="ECO:0007669"/>
    <property type="project" value="UniProtKB-KW"/>
</dbReference>
<evidence type="ECO:0000256" key="2">
    <source>
        <dbReference type="ARBA" id="ARBA00022741"/>
    </source>
</evidence>
<dbReference type="EMBL" id="LR796612">
    <property type="protein sequence ID" value="CAB4154392.1"/>
    <property type="molecule type" value="Genomic_DNA"/>
</dbReference>
<feature type="domain" description="Terminase large subunit gp17-like C-terminal" evidence="6">
    <location>
        <begin position="338"/>
        <end position="504"/>
    </location>
</feature>
<proteinExistence type="predicted"/>
<name>A0A6J5N7H5_9CAUD</name>
<keyword evidence="3" id="KW-0067">ATP-binding</keyword>
<evidence type="ECO:0000313" key="7">
    <source>
        <dbReference type="EMBL" id="CAB4154392.1"/>
    </source>
</evidence>
<evidence type="ECO:0000256" key="1">
    <source>
        <dbReference type="ARBA" id="ARBA00022612"/>
    </source>
</evidence>
<dbReference type="InterPro" id="IPR027417">
    <property type="entry name" value="P-loop_NTPase"/>
</dbReference>
<keyword evidence="4" id="KW-0231">Viral genome packaging</keyword>
<organism evidence="7">
    <name type="scientific">uncultured Caudovirales phage</name>
    <dbReference type="NCBI Taxonomy" id="2100421"/>
    <lineage>
        <taxon>Viruses</taxon>
        <taxon>Duplodnaviria</taxon>
        <taxon>Heunggongvirae</taxon>
        <taxon>Uroviricota</taxon>
        <taxon>Caudoviricetes</taxon>
        <taxon>Peduoviridae</taxon>
        <taxon>Maltschvirus</taxon>
        <taxon>Maltschvirus maltsch</taxon>
    </lineage>
</organism>
<keyword evidence="1" id="KW-1188">Viral release from host cell</keyword>
<dbReference type="Pfam" id="PF17289">
    <property type="entry name" value="Terminase_6C"/>
    <property type="match status" value="1"/>
</dbReference>
<feature type="region of interest" description="Disordered" evidence="5">
    <location>
        <begin position="1"/>
        <end position="24"/>
    </location>
</feature>
<dbReference type="Gene3D" id="3.40.50.300">
    <property type="entry name" value="P-loop containing nucleotide triphosphate hydrolases"/>
    <property type="match status" value="1"/>
</dbReference>